<dbReference type="PROSITE" id="PS51462">
    <property type="entry name" value="NUDIX"/>
    <property type="match status" value="1"/>
</dbReference>
<dbReference type="Gene3D" id="3.90.79.10">
    <property type="entry name" value="Nucleoside Triphosphate Pyrophosphohydrolase"/>
    <property type="match status" value="1"/>
</dbReference>
<dbReference type="Pfam" id="PF00293">
    <property type="entry name" value="NUDIX"/>
    <property type="match status" value="1"/>
</dbReference>
<evidence type="ECO:0000259" key="2">
    <source>
        <dbReference type="PROSITE" id="PS51462"/>
    </source>
</evidence>
<sequence>MIPIDSSIVAGVALSEIDGVMKMLLMKRVKGGYWCHVGGSIEGNETGWQAIVREFKEETKIEVVDLYNAQYLQQFFEANVNVLQIIPVFVVMCPPNQAVTLNHEHTDYQWCTLEEAKALTPFPNQHRVFDHVWAYFVDKPIESLFKVDIKQNIPDY</sequence>
<name>A0A2S7VWZ7_PHOAN</name>
<dbReference type="OrthoDB" id="9761969at2"/>
<dbReference type="CDD" id="cd04664">
    <property type="entry name" value="NUDIX_DHNTPase_like"/>
    <property type="match status" value="1"/>
</dbReference>
<dbReference type="InterPro" id="IPR015797">
    <property type="entry name" value="NUDIX_hydrolase-like_dom_sf"/>
</dbReference>
<comment type="caution">
    <text evidence="3">The sequence shown here is derived from an EMBL/GenBank/DDBJ whole genome shotgun (WGS) entry which is preliminary data.</text>
</comment>
<proteinExistence type="predicted"/>
<evidence type="ECO:0000313" key="4">
    <source>
        <dbReference type="Proteomes" id="UP000238730"/>
    </source>
</evidence>
<dbReference type="InterPro" id="IPR000086">
    <property type="entry name" value="NUDIX_hydrolase_dom"/>
</dbReference>
<feature type="domain" description="Nudix hydrolase" evidence="2">
    <location>
        <begin position="5"/>
        <end position="136"/>
    </location>
</feature>
<dbReference type="InterPro" id="IPR051325">
    <property type="entry name" value="Nudix_hydrolase_domain"/>
</dbReference>
<gene>
    <name evidence="3" type="ORF">BTO08_04000</name>
</gene>
<evidence type="ECO:0000313" key="3">
    <source>
        <dbReference type="EMBL" id="PQJ66647.1"/>
    </source>
</evidence>
<dbReference type="AlphaFoldDB" id="A0A2S7VWZ7"/>
<dbReference type="SUPFAM" id="SSF55811">
    <property type="entry name" value="Nudix"/>
    <property type="match status" value="1"/>
</dbReference>
<dbReference type="Proteomes" id="UP000238730">
    <property type="component" value="Unassembled WGS sequence"/>
</dbReference>
<dbReference type="PANTHER" id="PTHR21340">
    <property type="entry name" value="DIADENOSINE 5,5-P1,P4-TETRAPHOSPHATE PYROPHOSPHOHYDROLASE MUTT"/>
    <property type="match status" value="1"/>
</dbReference>
<dbReference type="EMBL" id="MSCJ01000001">
    <property type="protein sequence ID" value="PQJ66647.1"/>
    <property type="molecule type" value="Genomic_DNA"/>
</dbReference>
<reference evidence="3 4" key="1">
    <citation type="submission" date="2016-12" db="EMBL/GenBank/DDBJ databases">
        <title>Diversity of luminous bacteria.</title>
        <authorList>
            <person name="Yoshizawa S."/>
            <person name="Kogure K."/>
        </authorList>
    </citation>
    <scope>NUCLEOTIDE SEQUENCE [LARGE SCALE GENOMIC DNA]</scope>
    <source>
        <strain evidence="3 4">LC1-200</strain>
    </source>
</reference>
<dbReference type="GO" id="GO:0004081">
    <property type="term" value="F:bis(5'-nucleosyl)-tetraphosphatase (asymmetrical) activity"/>
    <property type="evidence" value="ECO:0007669"/>
    <property type="project" value="TreeGrafter"/>
</dbReference>
<evidence type="ECO:0000256" key="1">
    <source>
        <dbReference type="ARBA" id="ARBA00022801"/>
    </source>
</evidence>
<protein>
    <submittedName>
        <fullName evidence="3">DNA mismatch repair protein MutT</fullName>
    </submittedName>
</protein>
<dbReference type="GO" id="GO:0006167">
    <property type="term" value="P:AMP biosynthetic process"/>
    <property type="evidence" value="ECO:0007669"/>
    <property type="project" value="TreeGrafter"/>
</dbReference>
<organism evidence="3 4">
    <name type="scientific">Photobacterium angustum</name>
    <dbReference type="NCBI Taxonomy" id="661"/>
    <lineage>
        <taxon>Bacteria</taxon>
        <taxon>Pseudomonadati</taxon>
        <taxon>Pseudomonadota</taxon>
        <taxon>Gammaproteobacteria</taxon>
        <taxon>Vibrionales</taxon>
        <taxon>Vibrionaceae</taxon>
        <taxon>Photobacterium</taxon>
    </lineage>
</organism>
<keyword evidence="1" id="KW-0378">Hydrolase</keyword>
<dbReference type="RefSeq" id="WP_105059989.1">
    <property type="nucleotide sequence ID" value="NZ_MSCJ01000001.1"/>
</dbReference>
<dbReference type="GO" id="GO:0006754">
    <property type="term" value="P:ATP biosynthetic process"/>
    <property type="evidence" value="ECO:0007669"/>
    <property type="project" value="TreeGrafter"/>
</dbReference>
<accession>A0A2S7VWZ7</accession>
<dbReference type="PANTHER" id="PTHR21340:SF0">
    <property type="entry name" value="BIS(5'-NUCLEOSYL)-TETRAPHOSPHATASE [ASYMMETRICAL]"/>
    <property type="match status" value="1"/>
</dbReference>